<name>A0A6J6BI78_9ZZZZ</name>
<dbReference type="InterPro" id="IPR050703">
    <property type="entry name" value="Flavin_MAO"/>
</dbReference>
<comment type="similarity">
    <text evidence="1">Belongs to the flavin monoamine oxidase family.</text>
</comment>
<dbReference type="InterPro" id="IPR002937">
    <property type="entry name" value="Amino_oxidase"/>
</dbReference>
<dbReference type="PANTHER" id="PTHR43563:SF1">
    <property type="entry name" value="AMINE OXIDASE [FLAVIN-CONTAINING] B"/>
    <property type="match status" value="1"/>
</dbReference>
<gene>
    <name evidence="3" type="ORF">UFOPK1493_00123</name>
</gene>
<organism evidence="3">
    <name type="scientific">freshwater metagenome</name>
    <dbReference type="NCBI Taxonomy" id="449393"/>
    <lineage>
        <taxon>unclassified sequences</taxon>
        <taxon>metagenomes</taxon>
        <taxon>ecological metagenomes</taxon>
    </lineage>
</organism>
<dbReference type="Gene3D" id="3.50.50.60">
    <property type="entry name" value="FAD/NAD(P)-binding domain"/>
    <property type="match status" value="1"/>
</dbReference>
<accession>A0A6J6BI78</accession>
<dbReference type="InterPro" id="IPR036188">
    <property type="entry name" value="FAD/NAD-bd_sf"/>
</dbReference>
<dbReference type="SUPFAM" id="SSF51905">
    <property type="entry name" value="FAD/NAD(P)-binding domain"/>
    <property type="match status" value="1"/>
</dbReference>
<reference evidence="3" key="1">
    <citation type="submission" date="2020-05" db="EMBL/GenBank/DDBJ databases">
        <authorList>
            <person name="Chiriac C."/>
            <person name="Salcher M."/>
            <person name="Ghai R."/>
            <person name="Kavagutti S V."/>
        </authorList>
    </citation>
    <scope>NUCLEOTIDE SEQUENCE</scope>
</reference>
<dbReference type="AlphaFoldDB" id="A0A6J6BI78"/>
<evidence type="ECO:0000256" key="1">
    <source>
        <dbReference type="ARBA" id="ARBA00005995"/>
    </source>
</evidence>
<dbReference type="SUPFAM" id="SSF54373">
    <property type="entry name" value="FAD-linked reductases, C-terminal domain"/>
    <property type="match status" value="1"/>
</dbReference>
<sequence>MDNKPGVEEHAEVVVVGTGFTGLRAATLLAAAGVDVVVLEARDRVGGKVESQIDALGDRVDTGGQFLCDDMTHVLDLVRAHGKQLVDVVDHRSGLTFLGDRPTADPAALDALDDEAWEVWDELTGITPDDIAPGTSADAWLADRIDDPIVLEAARASIGSMMCMPLDRIPVASAVVEARRTPITGPELQYIVAETIHQVADELAASLPRPVRLSCAVGRVRRTDDGVTVEADGPDGPVTVHAREVLLAIPPAAVPHVEFDPPLPDHLAGTAAAYRAGDVFKFLVRYEQPFWRRDDLGPTRRFLHPAGMYCCDAAPADDRPTIVVFLGGRGAYQAQALSPDDRRQLVLDRLVEAYGEAAATPTAFLERDWRPDRWGAGGYCNEIVDHAYAPPHVDALGTLRAGVPGISFASTELAPAFPGYIEGALRAGRVAAEAMLERRAGTATGDPSAAGTPGGA</sequence>
<feature type="domain" description="Amine oxidase" evidence="2">
    <location>
        <begin position="20"/>
        <end position="91"/>
    </location>
</feature>
<dbReference type="GO" id="GO:0016491">
    <property type="term" value="F:oxidoreductase activity"/>
    <property type="evidence" value="ECO:0007669"/>
    <property type="project" value="InterPro"/>
</dbReference>
<protein>
    <submittedName>
        <fullName evidence="3">Unannotated protein</fullName>
    </submittedName>
</protein>
<dbReference type="Pfam" id="PF01593">
    <property type="entry name" value="Amino_oxidase"/>
    <property type="match status" value="2"/>
</dbReference>
<evidence type="ECO:0000259" key="2">
    <source>
        <dbReference type="Pfam" id="PF01593"/>
    </source>
</evidence>
<dbReference type="EMBL" id="CAEZSR010000003">
    <property type="protein sequence ID" value="CAB4538454.1"/>
    <property type="molecule type" value="Genomic_DNA"/>
</dbReference>
<evidence type="ECO:0000313" key="3">
    <source>
        <dbReference type="EMBL" id="CAB4538454.1"/>
    </source>
</evidence>
<dbReference type="PANTHER" id="PTHR43563">
    <property type="entry name" value="AMINE OXIDASE"/>
    <property type="match status" value="1"/>
</dbReference>
<proteinExistence type="inferred from homology"/>
<feature type="domain" description="Amine oxidase" evidence="2">
    <location>
        <begin position="192"/>
        <end position="436"/>
    </location>
</feature>